<dbReference type="PROSITE" id="PS01102">
    <property type="entry name" value="ZF_DKSA_1"/>
    <property type="match status" value="1"/>
</dbReference>
<dbReference type="InterPro" id="IPR037187">
    <property type="entry name" value="DnaK_N"/>
</dbReference>
<keyword evidence="3" id="KW-0862">Zinc</keyword>
<dbReference type="InterPro" id="IPR000962">
    <property type="entry name" value="Znf_DskA_TraR"/>
</dbReference>
<gene>
    <name evidence="7" type="ORF">QID03_07285</name>
</gene>
<evidence type="ECO:0000256" key="5">
    <source>
        <dbReference type="SAM" id="MobiDB-lite"/>
    </source>
</evidence>
<sequence length="220" mass="24977">MEHEPIRSRLEAARERLMHRLNQTETSADIQRAMSDEFSELSMYDNHPADLASELALRNQAVGERLRDKRALEDVEDALLRIRRGTYGQCESCGRPIPSARLEAMPTARRCVECEREVEVKRASVHRPVEEDILAPSFGRFDLDDADETGYDGEDALQDVMRADRPLQGLARYDEPDLDDDAGYVDGVDRISEDDYRRTLPSPANELADYDEPRTEAPPG</sequence>
<dbReference type="Proteomes" id="UP001529245">
    <property type="component" value="Unassembled WGS sequence"/>
</dbReference>
<dbReference type="PANTHER" id="PTHR33823">
    <property type="entry name" value="RNA POLYMERASE-BINDING TRANSCRIPTION FACTOR DKSA-RELATED"/>
    <property type="match status" value="1"/>
</dbReference>
<evidence type="ECO:0000313" key="8">
    <source>
        <dbReference type="Proteomes" id="UP001529245"/>
    </source>
</evidence>
<evidence type="ECO:0000313" key="7">
    <source>
        <dbReference type="EMBL" id="MDI9259991.1"/>
    </source>
</evidence>
<dbReference type="SUPFAM" id="SSF57716">
    <property type="entry name" value="Glucocorticoid receptor-like (DNA-binding domain)"/>
    <property type="match status" value="1"/>
</dbReference>
<dbReference type="InterPro" id="IPR020458">
    <property type="entry name" value="Znf_DskA_TraR_CS"/>
</dbReference>
<feature type="compositionally biased region" description="Basic and acidic residues" evidence="5">
    <location>
        <begin position="211"/>
        <end position="220"/>
    </location>
</feature>
<comment type="caution">
    <text evidence="7">The sequence shown here is derived from an EMBL/GenBank/DDBJ whole genome shotgun (WGS) entry which is preliminary data.</text>
</comment>
<accession>A0ABT6XY24</accession>
<feature type="zinc finger region" description="dksA C4-type" evidence="4">
    <location>
        <begin position="90"/>
        <end position="114"/>
    </location>
</feature>
<feature type="region of interest" description="Disordered" evidence="5">
    <location>
        <begin position="171"/>
        <end position="220"/>
    </location>
</feature>
<keyword evidence="1" id="KW-0479">Metal-binding</keyword>
<proteinExistence type="predicted"/>
<evidence type="ECO:0000256" key="1">
    <source>
        <dbReference type="ARBA" id="ARBA00022723"/>
    </source>
</evidence>
<evidence type="ECO:0000256" key="4">
    <source>
        <dbReference type="PROSITE-ProRule" id="PRU00510"/>
    </source>
</evidence>
<dbReference type="InterPro" id="IPR014240">
    <property type="entry name" value="YteA"/>
</dbReference>
<evidence type="ECO:0000256" key="3">
    <source>
        <dbReference type="ARBA" id="ARBA00022833"/>
    </source>
</evidence>
<name>A0ABT6XY24_ALISE</name>
<dbReference type="Pfam" id="PF01258">
    <property type="entry name" value="zf-dskA_traR"/>
    <property type="match status" value="1"/>
</dbReference>
<keyword evidence="2" id="KW-0863">Zinc-finger</keyword>
<dbReference type="PRINTS" id="PR00618">
    <property type="entry name" value="DKSAZNFINGER"/>
</dbReference>
<dbReference type="NCBIfam" id="TIGR02890">
    <property type="entry name" value="bacill_yteA"/>
    <property type="match status" value="1"/>
</dbReference>
<dbReference type="InterPro" id="IPR020460">
    <property type="entry name" value="Znf_C4-type_bac"/>
</dbReference>
<evidence type="ECO:0000256" key="2">
    <source>
        <dbReference type="ARBA" id="ARBA00022771"/>
    </source>
</evidence>
<dbReference type="SUPFAM" id="SSF109635">
    <property type="entry name" value="DnaK suppressor protein DksA, alpha-hairpin domain"/>
    <property type="match status" value="1"/>
</dbReference>
<keyword evidence="8" id="KW-1185">Reference proteome</keyword>
<reference evidence="7 8" key="1">
    <citation type="submission" date="2023-04" db="EMBL/GenBank/DDBJ databases">
        <title>A. sendaiensis sub sp. chiapanensis a novel subspecie with specific adaptation in bacterial cell wall isolated from an active volcano.</title>
        <authorList>
            <person name="Alvarez Gutierrez P.E."/>
            <person name="Ortiz Cortes L.Y."/>
        </authorList>
    </citation>
    <scope>NUCLEOTIDE SEQUENCE [LARGE SCALE GENOMIC DNA]</scope>
    <source>
        <strain evidence="7 8">PA2</strain>
    </source>
</reference>
<dbReference type="EMBL" id="JASGCB010000009">
    <property type="protein sequence ID" value="MDI9259991.1"/>
    <property type="molecule type" value="Genomic_DNA"/>
</dbReference>
<dbReference type="PROSITE" id="PS51128">
    <property type="entry name" value="ZF_DKSA_2"/>
    <property type="match status" value="1"/>
</dbReference>
<organism evidence="7 8">
    <name type="scientific">Alicyclobacillus sendaiensis PA2</name>
    <dbReference type="NCBI Taxonomy" id="3029425"/>
    <lineage>
        <taxon>Bacteria</taxon>
        <taxon>Bacillati</taxon>
        <taxon>Bacillota</taxon>
        <taxon>Bacilli</taxon>
        <taxon>Bacillales</taxon>
        <taxon>Alicyclobacillaceae</taxon>
        <taxon>Alicyclobacillus</taxon>
    </lineage>
</organism>
<evidence type="ECO:0000259" key="6">
    <source>
        <dbReference type="Pfam" id="PF01258"/>
    </source>
</evidence>
<dbReference type="PANTHER" id="PTHR33823:SF4">
    <property type="entry name" value="GENERAL STRESS PROTEIN 16O"/>
    <property type="match status" value="1"/>
</dbReference>
<dbReference type="Gene3D" id="1.20.120.910">
    <property type="entry name" value="DksA, coiled-coil domain"/>
    <property type="match status" value="1"/>
</dbReference>
<feature type="domain" description="Zinc finger DksA/TraR C4-type" evidence="6">
    <location>
        <begin position="85"/>
        <end position="119"/>
    </location>
</feature>
<feature type="compositionally biased region" description="Basic and acidic residues" evidence="5">
    <location>
        <begin position="187"/>
        <end position="198"/>
    </location>
</feature>
<dbReference type="RefSeq" id="WP_283203508.1">
    <property type="nucleotide sequence ID" value="NZ_JASGCB010000009.1"/>
</dbReference>
<protein>
    <submittedName>
        <fullName evidence="7">TraR/DksA C4-type zinc finger protein</fullName>
    </submittedName>
</protein>